<dbReference type="RefSeq" id="WP_267186849.1">
    <property type="nucleotide sequence ID" value="NZ_JAPMKV010000010.1"/>
</dbReference>
<name>A0ABT3WUB9_9CORY</name>
<proteinExistence type="predicted"/>
<evidence type="ECO:0000256" key="1">
    <source>
        <dbReference type="SAM" id="MobiDB-lite"/>
    </source>
</evidence>
<feature type="region of interest" description="Disordered" evidence="1">
    <location>
        <begin position="47"/>
        <end position="90"/>
    </location>
</feature>
<reference evidence="2" key="1">
    <citation type="submission" date="2022-11" db="EMBL/GenBank/DDBJ databases">
        <title>Corynebacterium sp. isolated from Penguins.</title>
        <authorList>
            <person name="Sedlar K."/>
            <person name="Svec P."/>
        </authorList>
    </citation>
    <scope>NUCLEOTIDE SEQUENCE</scope>
    <source>
        <strain evidence="2">P7003</strain>
    </source>
</reference>
<feature type="compositionally biased region" description="Pro residues" evidence="1">
    <location>
        <begin position="50"/>
        <end position="60"/>
    </location>
</feature>
<keyword evidence="3" id="KW-1185">Reference proteome</keyword>
<accession>A0ABT3WUB9</accession>
<dbReference type="Proteomes" id="UP001081709">
    <property type="component" value="Unassembled WGS sequence"/>
</dbReference>
<feature type="compositionally biased region" description="Low complexity" evidence="1">
    <location>
        <begin position="61"/>
        <end position="77"/>
    </location>
</feature>
<evidence type="ECO:0000313" key="3">
    <source>
        <dbReference type="Proteomes" id="UP001081709"/>
    </source>
</evidence>
<gene>
    <name evidence="2" type="ORF">OS125_11335</name>
</gene>
<evidence type="ECO:0000313" key="2">
    <source>
        <dbReference type="EMBL" id="MCX7445825.1"/>
    </source>
</evidence>
<protein>
    <recommendedName>
        <fullName evidence="4">Lsr2 family protein</fullName>
    </recommendedName>
</protein>
<organism evidence="2 3">
    <name type="scientific">Corynebacterium pygosceleis</name>
    <dbReference type="NCBI Taxonomy" id="2800406"/>
    <lineage>
        <taxon>Bacteria</taxon>
        <taxon>Bacillati</taxon>
        <taxon>Actinomycetota</taxon>
        <taxon>Actinomycetes</taxon>
        <taxon>Mycobacteriales</taxon>
        <taxon>Corynebacteriaceae</taxon>
        <taxon>Corynebacterium</taxon>
    </lineage>
</organism>
<sequence>MELVLTVDLWDEPVVGGGYERHVRGERFEVDAVTGAWLVGCGAAVDPSAVPEPEPAPVPEPVVVDETPAPEPDTAPAGRERPKKTAPIGEWRAYAESLGVKTSGMSKQEIQAATQ</sequence>
<evidence type="ECO:0008006" key="4">
    <source>
        <dbReference type="Google" id="ProtNLM"/>
    </source>
</evidence>
<comment type="caution">
    <text evidence="2">The sequence shown here is derived from an EMBL/GenBank/DDBJ whole genome shotgun (WGS) entry which is preliminary data.</text>
</comment>
<dbReference type="EMBL" id="JAPMKV010000010">
    <property type="protein sequence ID" value="MCX7445825.1"/>
    <property type="molecule type" value="Genomic_DNA"/>
</dbReference>